<feature type="compositionally biased region" description="Polar residues" evidence="1">
    <location>
        <begin position="28"/>
        <end position="40"/>
    </location>
</feature>
<keyword evidence="3" id="KW-1185">Reference proteome</keyword>
<dbReference type="Proteomes" id="UP000565262">
    <property type="component" value="Unassembled WGS sequence"/>
</dbReference>
<dbReference type="AlphaFoldDB" id="A0A839IXZ0"/>
<name>A0A839IXZ0_9GAMM</name>
<evidence type="ECO:0000313" key="3">
    <source>
        <dbReference type="Proteomes" id="UP000565262"/>
    </source>
</evidence>
<proteinExistence type="predicted"/>
<gene>
    <name evidence="2" type="ORF">H4O21_23350</name>
</gene>
<comment type="caution">
    <text evidence="2">The sequence shown here is derived from an EMBL/GenBank/DDBJ whole genome shotgun (WGS) entry which is preliminary data.</text>
</comment>
<feature type="region of interest" description="Disordered" evidence="1">
    <location>
        <begin position="12"/>
        <end position="40"/>
    </location>
</feature>
<protein>
    <submittedName>
        <fullName evidence="2">Uncharacterized protein</fullName>
    </submittedName>
</protein>
<sequence>MLTSLISTIGSFRNSGSQSVSEKETGKTRQTAAESSSGNRYDDQVSLSYVSYQTKSLEEINQKISGEDKFRQTLHELKARYESGSLDYYSSEPYENQIRMGITALGGYEQLKRWESQGLELEEDTLISSGQSYSEGLRQLKKGGTYTKRGLLMNQHGLVRQHQQVPEWFDQEQKNFHSQISGAAARAFQQGESFFIR</sequence>
<accession>A0A839IXZ0</accession>
<dbReference type="EMBL" id="JACJFM010000060">
    <property type="protein sequence ID" value="MBB1489550.1"/>
    <property type="molecule type" value="Genomic_DNA"/>
</dbReference>
<evidence type="ECO:0000256" key="1">
    <source>
        <dbReference type="SAM" id="MobiDB-lite"/>
    </source>
</evidence>
<reference evidence="2 3" key="1">
    <citation type="submission" date="2020-08" db="EMBL/GenBank/DDBJ databases">
        <title>Oceanospirillum sp. nov. isolated from marine sediment.</title>
        <authorList>
            <person name="Ji X."/>
        </authorList>
    </citation>
    <scope>NUCLEOTIDE SEQUENCE [LARGE SCALE GENOMIC DNA]</scope>
    <source>
        <strain evidence="2 3">D5</strain>
    </source>
</reference>
<evidence type="ECO:0000313" key="2">
    <source>
        <dbReference type="EMBL" id="MBB1489550.1"/>
    </source>
</evidence>
<organism evidence="2 3">
    <name type="scientific">Oceanospirillum sediminis</name>
    <dbReference type="NCBI Taxonomy" id="2760088"/>
    <lineage>
        <taxon>Bacteria</taxon>
        <taxon>Pseudomonadati</taxon>
        <taxon>Pseudomonadota</taxon>
        <taxon>Gammaproteobacteria</taxon>
        <taxon>Oceanospirillales</taxon>
        <taxon>Oceanospirillaceae</taxon>
        <taxon>Oceanospirillum</taxon>
    </lineage>
</organism>
<dbReference type="RefSeq" id="WP_182812021.1">
    <property type="nucleotide sequence ID" value="NZ_JACJFM010000060.1"/>
</dbReference>